<keyword evidence="2" id="KW-1185">Reference proteome</keyword>
<reference evidence="1 2" key="1">
    <citation type="submission" date="2016-11" db="EMBL/GenBank/DDBJ databases">
        <authorList>
            <person name="Jaros S."/>
            <person name="Januszkiewicz K."/>
            <person name="Wedrychowicz H."/>
        </authorList>
    </citation>
    <scope>NUCLEOTIDE SEQUENCE [LARGE SCALE GENOMIC DNA]</scope>
    <source>
        <strain evidence="1 2">DSM 44523</strain>
    </source>
</reference>
<gene>
    <name evidence="1" type="ORF">SAMN05444320_11787</name>
</gene>
<proteinExistence type="predicted"/>
<organism evidence="1 2">
    <name type="scientific">Streptoalloteichus hindustanus</name>
    <dbReference type="NCBI Taxonomy" id="2017"/>
    <lineage>
        <taxon>Bacteria</taxon>
        <taxon>Bacillati</taxon>
        <taxon>Actinomycetota</taxon>
        <taxon>Actinomycetes</taxon>
        <taxon>Pseudonocardiales</taxon>
        <taxon>Pseudonocardiaceae</taxon>
        <taxon>Streptoalloteichus</taxon>
    </lineage>
</organism>
<dbReference type="AlphaFoldDB" id="A0A1M5P6F9"/>
<dbReference type="EMBL" id="FQVN01000017">
    <property type="protein sequence ID" value="SHG97366.1"/>
    <property type="molecule type" value="Genomic_DNA"/>
</dbReference>
<dbReference type="Proteomes" id="UP000184501">
    <property type="component" value="Unassembled WGS sequence"/>
</dbReference>
<name>A0A1M5P6F9_STRHI</name>
<evidence type="ECO:0000313" key="2">
    <source>
        <dbReference type="Proteomes" id="UP000184501"/>
    </source>
</evidence>
<dbReference type="RefSeq" id="WP_073489831.1">
    <property type="nucleotide sequence ID" value="NZ_FQVN01000017.1"/>
</dbReference>
<accession>A0A1M5P6F9</accession>
<sequence>MNAFDEAAIEAFPELRHLITLRHCGWRFLPPLVRDGQHVEIDGFREWPEGSRDVIGVRSPTEVTGLRMTGEDPPGIVWERTGSLGEVVLALLSLPAPGDRLAPRRITGSAPRLWTPGDALPFPGVDRFDGPDR</sequence>
<protein>
    <submittedName>
        <fullName evidence="1">Uncharacterized protein</fullName>
    </submittedName>
</protein>
<evidence type="ECO:0000313" key="1">
    <source>
        <dbReference type="EMBL" id="SHG97366.1"/>
    </source>
</evidence>